<keyword evidence="2" id="KW-1185">Reference proteome</keyword>
<organism evidence="1 2">
    <name type="scientific">Pacificibacter maritimus</name>
    <dbReference type="NCBI Taxonomy" id="762213"/>
    <lineage>
        <taxon>Bacteria</taxon>
        <taxon>Pseudomonadati</taxon>
        <taxon>Pseudomonadota</taxon>
        <taxon>Alphaproteobacteria</taxon>
        <taxon>Rhodobacterales</taxon>
        <taxon>Roseobacteraceae</taxon>
        <taxon>Pacificibacter</taxon>
    </lineage>
</organism>
<sequence>MKQETAETIALKILVWIVGNDEILPIFLSSTGLGEDDLRARAGETELLTAVLDFITMNDEWVNDCATSISIDPHDFLKARQSMPGGADIHWT</sequence>
<comment type="caution">
    <text evidence="1">The sequence shown here is derived from an EMBL/GenBank/DDBJ whole genome shotgun (WGS) entry which is preliminary data.</text>
</comment>
<dbReference type="AlphaFoldDB" id="A0A3N4VDT6"/>
<name>A0A3N4VDT6_9RHOB</name>
<protein>
    <submittedName>
        <fullName evidence="1">Uncharacterized protein DUF3572</fullName>
    </submittedName>
</protein>
<dbReference type="Proteomes" id="UP000269689">
    <property type="component" value="Unassembled WGS sequence"/>
</dbReference>
<evidence type="ECO:0000313" key="1">
    <source>
        <dbReference type="EMBL" id="RPE72020.1"/>
    </source>
</evidence>
<dbReference type="EMBL" id="RKQK01000001">
    <property type="protein sequence ID" value="RPE72020.1"/>
    <property type="molecule type" value="Genomic_DNA"/>
</dbReference>
<reference evidence="1 2" key="1">
    <citation type="submission" date="2018-11" db="EMBL/GenBank/DDBJ databases">
        <title>Genomic Encyclopedia of Type Strains, Phase IV (KMG-IV): sequencing the most valuable type-strain genomes for metagenomic binning, comparative biology and taxonomic classification.</title>
        <authorList>
            <person name="Goeker M."/>
        </authorList>
    </citation>
    <scope>NUCLEOTIDE SEQUENCE [LARGE SCALE GENOMIC DNA]</scope>
    <source>
        <strain evidence="1 2">DSM 104731</strain>
    </source>
</reference>
<dbReference type="RefSeq" id="WP_123792181.1">
    <property type="nucleotide sequence ID" value="NZ_RKQK01000001.1"/>
</dbReference>
<accession>A0A3N4VDT6</accession>
<dbReference type="OrthoDB" id="7356934at2"/>
<dbReference type="InterPro" id="IPR021955">
    <property type="entry name" value="DUF3572"/>
</dbReference>
<proteinExistence type="predicted"/>
<dbReference type="Pfam" id="PF12096">
    <property type="entry name" value="DUF3572"/>
    <property type="match status" value="1"/>
</dbReference>
<gene>
    <name evidence="1" type="ORF">EDD53_1159</name>
</gene>
<evidence type="ECO:0000313" key="2">
    <source>
        <dbReference type="Proteomes" id="UP000269689"/>
    </source>
</evidence>